<name>K0T637_THAOC</name>
<reference evidence="1 2" key="1">
    <citation type="journal article" date="2012" name="Genome Biol.">
        <title>Genome and low-iron response of an oceanic diatom adapted to chronic iron limitation.</title>
        <authorList>
            <person name="Lommer M."/>
            <person name="Specht M."/>
            <person name="Roy A.S."/>
            <person name="Kraemer L."/>
            <person name="Andreson R."/>
            <person name="Gutowska M.A."/>
            <person name="Wolf J."/>
            <person name="Bergner S.V."/>
            <person name="Schilhabel M.B."/>
            <person name="Klostermeier U.C."/>
            <person name="Beiko R.G."/>
            <person name="Rosenstiel P."/>
            <person name="Hippler M."/>
            <person name="Laroche J."/>
        </authorList>
    </citation>
    <scope>NUCLEOTIDE SEQUENCE [LARGE SCALE GENOMIC DNA]</scope>
    <source>
        <strain evidence="1 2">CCMP1005</strain>
    </source>
</reference>
<dbReference type="EMBL" id="AGNL01010879">
    <property type="protein sequence ID" value="EJK68751.1"/>
    <property type="molecule type" value="Genomic_DNA"/>
</dbReference>
<proteinExistence type="predicted"/>
<gene>
    <name evidence="1" type="ORF">THAOC_10037</name>
</gene>
<feature type="non-terminal residue" evidence="1">
    <location>
        <position position="22"/>
    </location>
</feature>
<comment type="caution">
    <text evidence="1">The sequence shown here is derived from an EMBL/GenBank/DDBJ whole genome shotgun (WGS) entry which is preliminary data.</text>
</comment>
<accession>K0T637</accession>
<evidence type="ECO:0000313" key="2">
    <source>
        <dbReference type="Proteomes" id="UP000266841"/>
    </source>
</evidence>
<sequence length="22" mass="2308">MFDVKFALAADSEAPHAIAACE</sequence>
<protein>
    <submittedName>
        <fullName evidence="1">Uncharacterized protein</fullName>
    </submittedName>
</protein>
<dbReference type="AlphaFoldDB" id="K0T637"/>
<evidence type="ECO:0000313" key="1">
    <source>
        <dbReference type="EMBL" id="EJK68751.1"/>
    </source>
</evidence>
<keyword evidence="2" id="KW-1185">Reference proteome</keyword>
<organism evidence="1 2">
    <name type="scientific">Thalassiosira oceanica</name>
    <name type="common">Marine diatom</name>
    <dbReference type="NCBI Taxonomy" id="159749"/>
    <lineage>
        <taxon>Eukaryota</taxon>
        <taxon>Sar</taxon>
        <taxon>Stramenopiles</taxon>
        <taxon>Ochrophyta</taxon>
        <taxon>Bacillariophyta</taxon>
        <taxon>Coscinodiscophyceae</taxon>
        <taxon>Thalassiosirophycidae</taxon>
        <taxon>Thalassiosirales</taxon>
        <taxon>Thalassiosiraceae</taxon>
        <taxon>Thalassiosira</taxon>
    </lineage>
</organism>
<dbReference type="Proteomes" id="UP000266841">
    <property type="component" value="Unassembled WGS sequence"/>
</dbReference>